<feature type="transmembrane region" description="Helical" evidence="1">
    <location>
        <begin position="57"/>
        <end position="75"/>
    </location>
</feature>
<keyword evidence="1" id="KW-0472">Membrane</keyword>
<comment type="caution">
    <text evidence="3">The sequence shown here is derived from an EMBL/GenBank/DDBJ whole genome shotgun (WGS) entry which is preliminary data.</text>
</comment>
<dbReference type="InterPro" id="IPR012171">
    <property type="entry name" value="Fatty_acid_desaturase"/>
</dbReference>
<dbReference type="InterPro" id="IPR005804">
    <property type="entry name" value="FA_desaturase_dom"/>
</dbReference>
<keyword evidence="4" id="KW-1185">Reference proteome</keyword>
<feature type="transmembrane region" description="Helical" evidence="1">
    <location>
        <begin position="164"/>
        <end position="187"/>
    </location>
</feature>
<evidence type="ECO:0000313" key="3">
    <source>
        <dbReference type="EMBL" id="NKI16021.1"/>
    </source>
</evidence>
<keyword evidence="1" id="KW-1133">Transmembrane helix</keyword>
<sequence>MSRALISLDGLSDVEKQQFKQLTSAPTLSKPTIAMTVALVLTYGFSYVACGMGYLPLWVGTILNAIIGYVSFSVIHDSIHRAVSTNTKVNDRVGQTGLDLVLPYVDLRMFRWAHILHHRFASGERDPDKAFNGAWWTLPFRWMAIDACYFVYALKHGDKVARPFLNACLRRLAVVVAVIGVLTYFGYGLEVFMLWFLPSRLILLFLGFSFFWLPHVPHDVSQEENYTRATTVRKGMEWFMNPVLQYQNYHLIHHLYPMTPFYNNEKVFRLLESELNNHDLAVQHGMAIRPTIYPANR</sequence>
<protein>
    <recommendedName>
        <fullName evidence="2">Fatty acid desaturase domain-containing protein</fullName>
    </recommendedName>
</protein>
<accession>A0ABX1GAS5</accession>
<proteinExistence type="predicted"/>
<evidence type="ECO:0000256" key="1">
    <source>
        <dbReference type="SAM" id="Phobius"/>
    </source>
</evidence>
<feature type="transmembrane region" description="Helical" evidence="1">
    <location>
        <begin position="32"/>
        <end position="50"/>
    </location>
</feature>
<dbReference type="PANTHER" id="PTHR19353:SF19">
    <property type="entry name" value="DELTA(5) FATTY ACID DESATURASE C-RELATED"/>
    <property type="match status" value="1"/>
</dbReference>
<organism evidence="3 4">
    <name type="scientific">Spongiibacter thalassae</name>
    <dbReference type="NCBI Taxonomy" id="2721624"/>
    <lineage>
        <taxon>Bacteria</taxon>
        <taxon>Pseudomonadati</taxon>
        <taxon>Pseudomonadota</taxon>
        <taxon>Gammaproteobacteria</taxon>
        <taxon>Cellvibrionales</taxon>
        <taxon>Spongiibacteraceae</taxon>
        <taxon>Spongiibacter</taxon>
    </lineage>
</organism>
<dbReference type="Proteomes" id="UP000765845">
    <property type="component" value="Unassembled WGS sequence"/>
</dbReference>
<feature type="domain" description="Fatty acid desaturase" evidence="2">
    <location>
        <begin position="54"/>
        <end position="284"/>
    </location>
</feature>
<dbReference type="RefSeq" id="WP_168448567.1">
    <property type="nucleotide sequence ID" value="NZ_JAAWWK010000001.1"/>
</dbReference>
<reference evidence="3 4" key="1">
    <citation type="submission" date="2020-04" db="EMBL/GenBank/DDBJ databases">
        <authorList>
            <person name="Yoon J."/>
        </authorList>
    </citation>
    <scope>NUCLEOTIDE SEQUENCE [LARGE SCALE GENOMIC DNA]</scope>
    <source>
        <strain evidence="3 4">KMU-166</strain>
    </source>
</reference>
<evidence type="ECO:0000259" key="2">
    <source>
        <dbReference type="Pfam" id="PF00487"/>
    </source>
</evidence>
<dbReference type="Pfam" id="PF00487">
    <property type="entry name" value="FA_desaturase"/>
    <property type="match status" value="1"/>
</dbReference>
<keyword evidence="1" id="KW-0812">Transmembrane</keyword>
<dbReference type="PANTHER" id="PTHR19353">
    <property type="entry name" value="FATTY ACID DESATURASE 2"/>
    <property type="match status" value="1"/>
</dbReference>
<feature type="transmembrane region" description="Helical" evidence="1">
    <location>
        <begin position="133"/>
        <end position="152"/>
    </location>
</feature>
<dbReference type="EMBL" id="JAAWWK010000001">
    <property type="protein sequence ID" value="NKI16021.1"/>
    <property type="molecule type" value="Genomic_DNA"/>
</dbReference>
<name>A0ABX1GAS5_9GAMM</name>
<gene>
    <name evidence="3" type="ORF">HCU74_01185</name>
</gene>
<evidence type="ECO:0000313" key="4">
    <source>
        <dbReference type="Proteomes" id="UP000765845"/>
    </source>
</evidence>